<keyword evidence="6" id="KW-0653">Protein transport</keyword>
<feature type="transmembrane region" description="Helical" evidence="7">
    <location>
        <begin position="20"/>
        <end position="40"/>
    </location>
</feature>
<feature type="transmembrane region" description="Helical" evidence="7">
    <location>
        <begin position="121"/>
        <end position="144"/>
    </location>
</feature>
<dbReference type="EMBL" id="JAHCDA010000004">
    <property type="protein sequence ID" value="MBS7813172.1"/>
    <property type="molecule type" value="Genomic_DNA"/>
</dbReference>
<dbReference type="PANTHER" id="PTHR30625">
    <property type="entry name" value="PROTEIN TOLQ"/>
    <property type="match status" value="1"/>
</dbReference>
<evidence type="ECO:0000313" key="10">
    <source>
        <dbReference type="Proteomes" id="UP000766336"/>
    </source>
</evidence>
<feature type="domain" description="MotA/TolQ/ExbB proton channel" evidence="8">
    <location>
        <begin position="89"/>
        <end position="191"/>
    </location>
</feature>
<sequence length="221" mass="22961">MNPVPHDFTPLGLFLAADPIVKAVMIGLALASIACWAVIIEKSFALGRLRREVRALASASVTPTIIAEGSDDLTAIALRAGLPEWRLGQGVQETDGEYRARLDGAMRKAVLRAVRRTEPGLQILATTGSVAPFVGLFGTVWGIMNSFTGIAASNDTSLAVVAPGIAEALFATAIGLVAAIPAVMAYNRFVGGLTGARQEALGAASDLALRLSRAPRQQVAG</sequence>
<keyword evidence="4 7" id="KW-1133">Transmembrane helix</keyword>
<dbReference type="InterPro" id="IPR050790">
    <property type="entry name" value="ExbB/TolQ_transport"/>
</dbReference>
<evidence type="ECO:0000256" key="1">
    <source>
        <dbReference type="ARBA" id="ARBA00004651"/>
    </source>
</evidence>
<proteinExistence type="inferred from homology"/>
<evidence type="ECO:0000259" key="8">
    <source>
        <dbReference type="Pfam" id="PF01618"/>
    </source>
</evidence>
<evidence type="ECO:0000313" key="9">
    <source>
        <dbReference type="EMBL" id="MBS7813172.1"/>
    </source>
</evidence>
<keyword evidence="2" id="KW-1003">Cell membrane</keyword>
<evidence type="ECO:0000256" key="7">
    <source>
        <dbReference type="SAM" id="Phobius"/>
    </source>
</evidence>
<keyword evidence="6" id="KW-0813">Transport</keyword>
<reference evidence="9 10" key="1">
    <citation type="submission" date="2021-05" db="EMBL/GenBank/DDBJ databases">
        <title>Roseococcus sp. XZZS9, whole genome shotgun sequencing project.</title>
        <authorList>
            <person name="Zhao G."/>
            <person name="Shen L."/>
        </authorList>
    </citation>
    <scope>NUCLEOTIDE SEQUENCE [LARGE SCALE GENOMIC DNA]</scope>
    <source>
        <strain evidence="9 10">XZZS9</strain>
    </source>
</reference>
<dbReference type="PANTHER" id="PTHR30625:SF3">
    <property type="entry name" value="TOL-PAL SYSTEM PROTEIN TOLQ"/>
    <property type="match status" value="1"/>
</dbReference>
<evidence type="ECO:0000256" key="4">
    <source>
        <dbReference type="ARBA" id="ARBA00022989"/>
    </source>
</evidence>
<comment type="caution">
    <text evidence="9">The sequence shown here is derived from an EMBL/GenBank/DDBJ whole genome shotgun (WGS) entry which is preliminary data.</text>
</comment>
<keyword evidence="10" id="KW-1185">Reference proteome</keyword>
<dbReference type="InterPro" id="IPR002898">
    <property type="entry name" value="MotA_ExbB_proton_chnl"/>
</dbReference>
<comment type="subcellular location">
    <subcellularLocation>
        <location evidence="1">Cell membrane</location>
        <topology evidence="1">Multi-pass membrane protein</topology>
    </subcellularLocation>
    <subcellularLocation>
        <location evidence="6">Membrane</location>
        <topology evidence="6">Multi-pass membrane protein</topology>
    </subcellularLocation>
</comment>
<keyword evidence="5 7" id="KW-0472">Membrane</keyword>
<dbReference type="RefSeq" id="WP_213671869.1">
    <property type="nucleotide sequence ID" value="NZ_JAHCDA010000004.1"/>
</dbReference>
<dbReference type="Proteomes" id="UP000766336">
    <property type="component" value="Unassembled WGS sequence"/>
</dbReference>
<keyword evidence="3 7" id="KW-0812">Transmembrane</keyword>
<evidence type="ECO:0000256" key="5">
    <source>
        <dbReference type="ARBA" id="ARBA00023136"/>
    </source>
</evidence>
<comment type="similarity">
    <text evidence="6">Belongs to the exbB/tolQ family.</text>
</comment>
<evidence type="ECO:0000256" key="6">
    <source>
        <dbReference type="RuleBase" id="RU004057"/>
    </source>
</evidence>
<evidence type="ECO:0000256" key="2">
    <source>
        <dbReference type="ARBA" id="ARBA00022475"/>
    </source>
</evidence>
<dbReference type="Pfam" id="PF01618">
    <property type="entry name" value="MotA_ExbB"/>
    <property type="match status" value="1"/>
</dbReference>
<protein>
    <submittedName>
        <fullName evidence="9">MotA/TolQ/ExbB proton channel family protein</fullName>
    </submittedName>
</protein>
<name>A0ABS5QJQ4_9PROT</name>
<evidence type="ECO:0000256" key="3">
    <source>
        <dbReference type="ARBA" id="ARBA00022692"/>
    </source>
</evidence>
<gene>
    <name evidence="9" type="ORF">KHU32_19660</name>
</gene>
<feature type="transmembrane region" description="Helical" evidence="7">
    <location>
        <begin position="164"/>
        <end position="187"/>
    </location>
</feature>
<accession>A0ABS5QJQ4</accession>
<organism evidence="9 10">
    <name type="scientific">Roseococcus pinisoli</name>
    <dbReference type="NCBI Taxonomy" id="2835040"/>
    <lineage>
        <taxon>Bacteria</taxon>
        <taxon>Pseudomonadati</taxon>
        <taxon>Pseudomonadota</taxon>
        <taxon>Alphaproteobacteria</taxon>
        <taxon>Acetobacterales</taxon>
        <taxon>Roseomonadaceae</taxon>
        <taxon>Roseococcus</taxon>
    </lineage>
</organism>